<dbReference type="EMBL" id="CM002288">
    <property type="protein sequence ID" value="ESW35183.1"/>
    <property type="molecule type" value="Genomic_DNA"/>
</dbReference>
<protein>
    <recommendedName>
        <fullName evidence="5">Pectinesterase inhibitor domain-containing protein</fullName>
    </recommendedName>
</protein>
<dbReference type="Gene3D" id="1.20.140.40">
    <property type="entry name" value="Invertase/pectin methylesterase inhibitor family protein"/>
    <property type="match status" value="1"/>
</dbReference>
<dbReference type="SMR" id="V7D0M6"/>
<dbReference type="OrthoDB" id="770764at2759"/>
<dbReference type="FunFam" id="1.20.140.40:FF:000003">
    <property type="entry name" value="Invertase/pectin methylesterase inhibitor family protein"/>
    <property type="match status" value="1"/>
</dbReference>
<dbReference type="Proteomes" id="UP000000226">
    <property type="component" value="Chromosome 1"/>
</dbReference>
<dbReference type="InterPro" id="IPR052421">
    <property type="entry name" value="PCW_Enzyme_Inhibitor"/>
</dbReference>
<keyword evidence="2" id="KW-1015">Disulfide bond</keyword>
<evidence type="ECO:0000256" key="1">
    <source>
        <dbReference type="ARBA" id="ARBA00022729"/>
    </source>
</evidence>
<evidence type="ECO:0000259" key="5">
    <source>
        <dbReference type="SMART" id="SM00856"/>
    </source>
</evidence>
<dbReference type="Pfam" id="PF04043">
    <property type="entry name" value="PMEI"/>
    <property type="match status" value="1"/>
</dbReference>
<accession>V7D0M6</accession>
<sequence length="216" mass="23765">MGSEQNLLFAVVFLSSLLLSTHAITDAPSPSPSSSQIFSTETNILTIKSNTVNTLFKPSSEILDFCKDTENPTLCSETIAPFMQDMFDPIKALEIEMEATLNQSMKVSNIISEALTNPNTDRRARGALDICKSQYKSIAQTVKDAVELLNQQNVVDAYYKFSSVISDQSTCEDAFVESRGVTIPFADDSLGVFQLGGNCLAIMDSMVNNRNRYFLV</sequence>
<dbReference type="SMART" id="SM00856">
    <property type="entry name" value="PMEI"/>
    <property type="match status" value="1"/>
</dbReference>
<evidence type="ECO:0000256" key="3">
    <source>
        <dbReference type="ARBA" id="ARBA00038471"/>
    </source>
</evidence>
<evidence type="ECO:0000256" key="2">
    <source>
        <dbReference type="ARBA" id="ARBA00023157"/>
    </source>
</evidence>
<dbReference type="InterPro" id="IPR035513">
    <property type="entry name" value="Invertase/methylesterase_inhib"/>
</dbReference>
<dbReference type="GO" id="GO:0004857">
    <property type="term" value="F:enzyme inhibitor activity"/>
    <property type="evidence" value="ECO:0007669"/>
    <property type="project" value="InterPro"/>
</dbReference>
<gene>
    <name evidence="6" type="ORF">PHAVU_001G213900g</name>
</gene>
<dbReference type="NCBIfam" id="TIGR01614">
    <property type="entry name" value="PME_inhib"/>
    <property type="match status" value="1"/>
</dbReference>
<proteinExistence type="inferred from homology"/>
<dbReference type="OMA" id="GNCLAIM"/>
<feature type="domain" description="Pectinesterase inhibitor" evidence="5">
    <location>
        <begin position="57"/>
        <end position="202"/>
    </location>
</feature>
<evidence type="ECO:0000256" key="4">
    <source>
        <dbReference type="SAM" id="SignalP"/>
    </source>
</evidence>
<dbReference type="SUPFAM" id="SSF101148">
    <property type="entry name" value="Plant invertase/pectin methylesterase inhibitor"/>
    <property type="match status" value="1"/>
</dbReference>
<dbReference type="PANTHER" id="PTHR36710:SF18">
    <property type="entry name" value="PECTINESTERASE INHIBITOR 5-RELATED"/>
    <property type="match status" value="1"/>
</dbReference>
<reference evidence="7" key="1">
    <citation type="journal article" date="2014" name="Nat. Genet.">
        <title>A reference genome for common bean and genome-wide analysis of dual domestications.</title>
        <authorList>
            <person name="Schmutz J."/>
            <person name="McClean P.E."/>
            <person name="Mamidi S."/>
            <person name="Wu G.A."/>
            <person name="Cannon S.B."/>
            <person name="Grimwood J."/>
            <person name="Jenkins J."/>
            <person name="Shu S."/>
            <person name="Song Q."/>
            <person name="Chavarro C."/>
            <person name="Torres-Torres M."/>
            <person name="Geffroy V."/>
            <person name="Moghaddam S.M."/>
            <person name="Gao D."/>
            <person name="Abernathy B."/>
            <person name="Barry K."/>
            <person name="Blair M."/>
            <person name="Brick M.A."/>
            <person name="Chovatia M."/>
            <person name="Gepts P."/>
            <person name="Goodstein D.M."/>
            <person name="Gonzales M."/>
            <person name="Hellsten U."/>
            <person name="Hyten D.L."/>
            <person name="Jia G."/>
            <person name="Kelly J.D."/>
            <person name="Kudrna D."/>
            <person name="Lee R."/>
            <person name="Richard M.M."/>
            <person name="Miklas P.N."/>
            <person name="Osorno J.M."/>
            <person name="Rodrigues J."/>
            <person name="Thareau V."/>
            <person name="Urrea C.A."/>
            <person name="Wang M."/>
            <person name="Yu Y."/>
            <person name="Zhang M."/>
            <person name="Wing R.A."/>
            <person name="Cregan P.B."/>
            <person name="Rokhsar D.S."/>
            <person name="Jackson S.A."/>
        </authorList>
    </citation>
    <scope>NUCLEOTIDE SEQUENCE [LARGE SCALE GENOMIC DNA]</scope>
    <source>
        <strain evidence="7">cv. G19833</strain>
    </source>
</reference>
<dbReference type="PANTHER" id="PTHR36710">
    <property type="entry name" value="PECTINESTERASE INHIBITOR-LIKE"/>
    <property type="match status" value="1"/>
</dbReference>
<dbReference type="Gramene" id="ESW35183">
    <property type="protein sequence ID" value="ESW35183"/>
    <property type="gene ID" value="PHAVU_001G213900g"/>
</dbReference>
<keyword evidence="1 4" id="KW-0732">Signal</keyword>
<feature type="signal peptide" evidence="4">
    <location>
        <begin position="1"/>
        <end position="23"/>
    </location>
</feature>
<organism evidence="6 7">
    <name type="scientific">Phaseolus vulgaris</name>
    <name type="common">Kidney bean</name>
    <name type="synonym">French bean</name>
    <dbReference type="NCBI Taxonomy" id="3885"/>
    <lineage>
        <taxon>Eukaryota</taxon>
        <taxon>Viridiplantae</taxon>
        <taxon>Streptophyta</taxon>
        <taxon>Embryophyta</taxon>
        <taxon>Tracheophyta</taxon>
        <taxon>Spermatophyta</taxon>
        <taxon>Magnoliopsida</taxon>
        <taxon>eudicotyledons</taxon>
        <taxon>Gunneridae</taxon>
        <taxon>Pentapetalae</taxon>
        <taxon>rosids</taxon>
        <taxon>fabids</taxon>
        <taxon>Fabales</taxon>
        <taxon>Fabaceae</taxon>
        <taxon>Papilionoideae</taxon>
        <taxon>50 kb inversion clade</taxon>
        <taxon>NPAAA clade</taxon>
        <taxon>indigoferoid/millettioid clade</taxon>
        <taxon>Phaseoleae</taxon>
        <taxon>Phaseolus</taxon>
    </lineage>
</organism>
<name>V7D0M6_PHAVU</name>
<keyword evidence="7" id="KW-1185">Reference proteome</keyword>
<dbReference type="AlphaFoldDB" id="V7D0M6"/>
<evidence type="ECO:0000313" key="7">
    <source>
        <dbReference type="Proteomes" id="UP000000226"/>
    </source>
</evidence>
<feature type="chain" id="PRO_5004756356" description="Pectinesterase inhibitor domain-containing protein" evidence="4">
    <location>
        <begin position="24"/>
        <end position="216"/>
    </location>
</feature>
<dbReference type="InterPro" id="IPR006501">
    <property type="entry name" value="Pectinesterase_inhib_dom"/>
</dbReference>
<comment type="similarity">
    <text evidence="3">Belongs to the PMEI family.</text>
</comment>
<dbReference type="CDD" id="cd15800">
    <property type="entry name" value="PMEI-like_2"/>
    <property type="match status" value="1"/>
</dbReference>
<evidence type="ECO:0000313" key="6">
    <source>
        <dbReference type="EMBL" id="ESW35183.1"/>
    </source>
</evidence>